<gene>
    <name evidence="2" type="primary">s033</name>
</gene>
<reference evidence="2" key="1">
    <citation type="journal article" date="2005" name="Microbiology (Mosc.)">
        <title>Subtractive hybridization reveals a high genetic diversity in the fishpathogen Photobacterium damselae subsp. piscicida: evidence of a SXT-likeelement.</title>
        <authorList>
            <person name="Juiz-Rio S."/>
            <person name="Osorio C.R."/>
            <person name="de Lorenzo V."/>
            <person name="Lemos M.L."/>
        </authorList>
    </citation>
    <scope>NUCLEOTIDE SEQUENCE</scope>
    <source>
        <strain evidence="2">PC554.2</strain>
    </source>
</reference>
<organism evidence="2">
    <name type="scientific">Photobacterium damsela subsp. piscicida</name>
    <name type="common">Pasteurella piscicida</name>
    <dbReference type="NCBI Taxonomy" id="38294"/>
    <lineage>
        <taxon>Bacteria</taxon>
        <taxon>Pseudomonadati</taxon>
        <taxon>Pseudomonadota</taxon>
        <taxon>Gammaproteobacteria</taxon>
        <taxon>Vibrionales</taxon>
        <taxon>Vibrionaceae</taxon>
        <taxon>Photobacterium</taxon>
    </lineage>
</organism>
<accession>B1V8C7</accession>
<reference evidence="2" key="2">
    <citation type="thesis" date="2006" institute="Department of Microbiology" country="University of Santiago de Compostela, Santiago de Compostela, Spain">
        <title>Molecular characterization of the iron transport systems in Photobacterium damselae, analysis of the genetic variability and presence of mobile elements.</title>
        <authorList>
            <person name="Juiz-Rio S."/>
        </authorList>
    </citation>
    <scope>NUCLEOTIDE SEQUENCE</scope>
    <source>
        <strain evidence="2">PC554.2</strain>
    </source>
</reference>
<proteinExistence type="predicted"/>
<dbReference type="EMBL" id="AJ870986">
    <property type="protein sequence ID" value="CAQ34955.1"/>
    <property type="molecule type" value="Genomic_DNA"/>
</dbReference>
<feature type="region of interest" description="Disordered" evidence="1">
    <location>
        <begin position="1"/>
        <end position="20"/>
    </location>
</feature>
<dbReference type="AlphaFoldDB" id="B1V8C7"/>
<evidence type="ECO:0000256" key="1">
    <source>
        <dbReference type="SAM" id="MobiDB-lite"/>
    </source>
</evidence>
<sequence length="249" mass="27092">MITSIVVTGEGSSDMGGSNNGHSISSGASYNLGPMALLAVRLLRNILPTWNEEYLDFQSPTDWITCISGNELGRQAKSVRKHRPSKKLKKGFVEHANRATTMAGYAKNNGHQLAFYFHDTDKCDFTNLHQSITFGFDGVDGVRGIPMIPKPTSEAWLICGRKSDPYGHCATLETQLSGNDAASAQNAPKKVLAQLLGLEVGVEPTTEQQYAEAELIDVTRINMPSYNQFKTDLTSAIEVICGHGTARTL</sequence>
<evidence type="ECO:0000313" key="2">
    <source>
        <dbReference type="EMBL" id="CAQ34955.1"/>
    </source>
</evidence>
<name>B1V8C7_PHODP</name>
<protein>
    <submittedName>
        <fullName evidence="2">Uncharacterized protein</fullName>
    </submittedName>
</protein>
<reference evidence="2" key="3">
    <citation type="journal article" date="2008" name="J. Bacteriol.">
        <title>Genomic and functional analysis of ICEPdaSpa1, a fish-pathogen-derived SXT-related integrating conjugative element that can mobilize a virulence plasmid.</title>
        <authorList>
            <person name="Osorio C.R."/>
            <person name="Marrero J."/>
            <person name="Wozniak R.A."/>
            <person name="Lemos M.L."/>
            <person name="Burrus V."/>
            <person name="Waldor M.K."/>
        </authorList>
    </citation>
    <scope>NUCLEOTIDE SEQUENCE</scope>
    <source>
        <strain evidence="2">PC554.2</strain>
    </source>
</reference>